<dbReference type="EMBL" id="JALJOS010000004">
    <property type="protein sequence ID" value="KAK9840469.1"/>
    <property type="molecule type" value="Genomic_DNA"/>
</dbReference>
<protein>
    <submittedName>
        <fullName evidence="1">Uncharacterized protein</fullName>
    </submittedName>
</protein>
<sequence length="114" mass="11888">MTPASGSGAITALLDAWDLAQQLVNGSHGSIQTAISAFADTAAPRSAEAFGSGHRMIAVFHSEGLLKQLLVLALRILGFLTSFGSTVSYWIWRSGGSVSSLWRQAAPAAAEKQA</sequence>
<dbReference type="Gene3D" id="3.50.50.60">
    <property type="entry name" value="FAD/NAD(P)-binding domain"/>
    <property type="match status" value="1"/>
</dbReference>
<proteinExistence type="predicted"/>
<dbReference type="InterPro" id="IPR036188">
    <property type="entry name" value="FAD/NAD-bd_sf"/>
</dbReference>
<dbReference type="AlphaFoldDB" id="A0AAW1S2Z5"/>
<gene>
    <name evidence="1" type="ORF">WJX74_010339</name>
</gene>
<name>A0AAW1S2Z5_9CHLO</name>
<comment type="caution">
    <text evidence="1">The sequence shown here is derived from an EMBL/GenBank/DDBJ whole genome shotgun (WGS) entry which is preliminary data.</text>
</comment>
<evidence type="ECO:0000313" key="2">
    <source>
        <dbReference type="Proteomes" id="UP001438707"/>
    </source>
</evidence>
<organism evidence="1 2">
    <name type="scientific">Apatococcus lobatus</name>
    <dbReference type="NCBI Taxonomy" id="904363"/>
    <lineage>
        <taxon>Eukaryota</taxon>
        <taxon>Viridiplantae</taxon>
        <taxon>Chlorophyta</taxon>
        <taxon>core chlorophytes</taxon>
        <taxon>Trebouxiophyceae</taxon>
        <taxon>Chlorellales</taxon>
        <taxon>Chlorellaceae</taxon>
        <taxon>Apatococcus</taxon>
    </lineage>
</organism>
<evidence type="ECO:0000313" key="1">
    <source>
        <dbReference type="EMBL" id="KAK9840469.1"/>
    </source>
</evidence>
<dbReference type="SUPFAM" id="SSF51905">
    <property type="entry name" value="FAD/NAD(P)-binding domain"/>
    <property type="match status" value="1"/>
</dbReference>
<dbReference type="Proteomes" id="UP001438707">
    <property type="component" value="Unassembled WGS sequence"/>
</dbReference>
<reference evidence="1 2" key="1">
    <citation type="journal article" date="2024" name="Nat. Commun.">
        <title>Phylogenomics reveals the evolutionary origins of lichenization in chlorophyte algae.</title>
        <authorList>
            <person name="Puginier C."/>
            <person name="Libourel C."/>
            <person name="Otte J."/>
            <person name="Skaloud P."/>
            <person name="Haon M."/>
            <person name="Grisel S."/>
            <person name="Petersen M."/>
            <person name="Berrin J.G."/>
            <person name="Delaux P.M."/>
            <person name="Dal Grande F."/>
            <person name="Keller J."/>
        </authorList>
    </citation>
    <scope>NUCLEOTIDE SEQUENCE [LARGE SCALE GENOMIC DNA]</scope>
    <source>
        <strain evidence="1 2">SAG 2145</strain>
    </source>
</reference>
<keyword evidence="2" id="KW-1185">Reference proteome</keyword>
<accession>A0AAW1S2Z5</accession>